<evidence type="ECO:0000313" key="2">
    <source>
        <dbReference type="EMBL" id="MBF6022569.1"/>
    </source>
</evidence>
<keyword evidence="1" id="KW-0812">Transmembrane</keyword>
<keyword evidence="3" id="KW-1185">Reference proteome</keyword>
<protein>
    <submittedName>
        <fullName evidence="2">Uncharacterized protein</fullName>
    </submittedName>
</protein>
<sequence>MFWLGVLLSAVGGLWLVVNAFRSSGVLWGLGSLLVPFVAQLYGVLNFGENKVPLLMSLAGIALFFMGYGSYVEQVQAMQAAAEAMPQ</sequence>
<dbReference type="EMBL" id="JADLZT010000001">
    <property type="protein sequence ID" value="MBF6022569.1"/>
    <property type="molecule type" value="Genomic_DNA"/>
</dbReference>
<evidence type="ECO:0000256" key="1">
    <source>
        <dbReference type="SAM" id="Phobius"/>
    </source>
</evidence>
<evidence type="ECO:0000313" key="3">
    <source>
        <dbReference type="Proteomes" id="UP001429984"/>
    </source>
</evidence>
<feature type="transmembrane region" description="Helical" evidence="1">
    <location>
        <begin position="54"/>
        <end position="71"/>
    </location>
</feature>
<keyword evidence="1" id="KW-0472">Membrane</keyword>
<gene>
    <name evidence="2" type="ORF">IU514_00870</name>
</gene>
<feature type="transmembrane region" description="Helical" evidence="1">
    <location>
        <begin position="30"/>
        <end position="47"/>
    </location>
</feature>
<organism evidence="2 3">
    <name type="scientific">Lysobacter niastensis</name>
    <dbReference type="NCBI Taxonomy" id="380629"/>
    <lineage>
        <taxon>Bacteria</taxon>
        <taxon>Pseudomonadati</taxon>
        <taxon>Pseudomonadota</taxon>
        <taxon>Gammaproteobacteria</taxon>
        <taxon>Lysobacterales</taxon>
        <taxon>Lysobacteraceae</taxon>
        <taxon>Lysobacter</taxon>
    </lineage>
</organism>
<comment type="caution">
    <text evidence="2">The sequence shown here is derived from an EMBL/GenBank/DDBJ whole genome shotgun (WGS) entry which is preliminary data.</text>
</comment>
<keyword evidence="1" id="KW-1133">Transmembrane helix</keyword>
<dbReference type="Proteomes" id="UP001429984">
    <property type="component" value="Unassembled WGS sequence"/>
</dbReference>
<reference evidence="2 3" key="1">
    <citation type="submission" date="2020-11" db="EMBL/GenBank/DDBJ databases">
        <title>Draft Genome Sequence and Secondary Metabolite Biosynthetic Potential of the Lysobacter niastensis Type strain DSM 18481.</title>
        <authorList>
            <person name="Turrini P."/>
            <person name="Artuso I."/>
            <person name="Tescari M."/>
            <person name="Lugli G.A."/>
            <person name="Frangipani E."/>
            <person name="Ventura M."/>
            <person name="Visca P."/>
        </authorList>
    </citation>
    <scope>NUCLEOTIDE SEQUENCE [LARGE SCALE GENOMIC DNA]</scope>
    <source>
        <strain evidence="2 3">DSM 18481</strain>
    </source>
</reference>
<dbReference type="RefSeq" id="WP_194929178.1">
    <property type="nucleotide sequence ID" value="NZ_JADLZT010000001.1"/>
</dbReference>
<name>A0ABS0B264_9GAMM</name>
<accession>A0ABS0B264</accession>
<proteinExistence type="predicted"/>